<dbReference type="EMBL" id="CP000386">
    <property type="protein sequence ID" value="ABG05180.1"/>
    <property type="molecule type" value="Genomic_DNA"/>
</dbReference>
<dbReference type="GO" id="GO:0003700">
    <property type="term" value="F:DNA-binding transcription factor activity"/>
    <property type="evidence" value="ECO:0007669"/>
    <property type="project" value="InterPro"/>
</dbReference>
<evidence type="ECO:0000256" key="2">
    <source>
        <dbReference type="ARBA" id="ARBA00023015"/>
    </source>
</evidence>
<keyword evidence="2" id="KW-0805">Transcription regulation</keyword>
<dbReference type="InterPro" id="IPR036390">
    <property type="entry name" value="WH_DNA-bd_sf"/>
</dbReference>
<keyword evidence="7" id="KW-1185">Reference proteome</keyword>
<dbReference type="PhylomeDB" id="Q1ATU8"/>
<keyword evidence="3" id="KW-0238">DNA-binding</keyword>
<keyword evidence="4" id="KW-0804">Transcription</keyword>
<dbReference type="eggNOG" id="COG0583">
    <property type="taxonomic scope" value="Bacteria"/>
</dbReference>
<dbReference type="Pfam" id="PF00126">
    <property type="entry name" value="HTH_1"/>
    <property type="match status" value="1"/>
</dbReference>
<dbReference type="PRINTS" id="PR00039">
    <property type="entry name" value="HTHLYSR"/>
</dbReference>
<dbReference type="Proteomes" id="UP000006637">
    <property type="component" value="Chromosome"/>
</dbReference>
<protein>
    <submittedName>
        <fullName evidence="6">Transcriptional regulator, LysR family</fullName>
    </submittedName>
</protein>
<evidence type="ECO:0000313" key="6">
    <source>
        <dbReference type="EMBL" id="ABG05180.1"/>
    </source>
</evidence>
<dbReference type="PANTHER" id="PTHR30346:SF0">
    <property type="entry name" value="HCA OPERON TRANSCRIPTIONAL ACTIVATOR HCAR"/>
    <property type="match status" value="1"/>
</dbReference>
<dbReference type="PROSITE" id="PS50931">
    <property type="entry name" value="HTH_LYSR"/>
    <property type="match status" value="1"/>
</dbReference>
<feature type="domain" description="HTH lysR-type" evidence="5">
    <location>
        <begin position="1"/>
        <end position="58"/>
    </location>
</feature>
<comment type="similarity">
    <text evidence="1">Belongs to the LysR transcriptional regulatory family.</text>
</comment>
<dbReference type="InterPro" id="IPR036388">
    <property type="entry name" value="WH-like_DNA-bd_sf"/>
</dbReference>
<dbReference type="CDD" id="cd08414">
    <property type="entry name" value="PBP2_LTTR_aromatics_like"/>
    <property type="match status" value="1"/>
</dbReference>
<accession>Q1ATU8</accession>
<reference evidence="6 7" key="1">
    <citation type="submission" date="2006-06" db="EMBL/GenBank/DDBJ databases">
        <title>Complete sequence of Rubrobacter xylanophilus DSM 9941.</title>
        <authorList>
            <consortium name="US DOE Joint Genome Institute"/>
            <person name="Copeland A."/>
            <person name="Lucas S."/>
            <person name="Lapidus A."/>
            <person name="Barry K."/>
            <person name="Detter J.C."/>
            <person name="Glavina del Rio T."/>
            <person name="Hammon N."/>
            <person name="Israni S."/>
            <person name="Dalin E."/>
            <person name="Tice H."/>
            <person name="Pitluck S."/>
            <person name="Munk A.C."/>
            <person name="Brettin T."/>
            <person name="Bruce D."/>
            <person name="Han C."/>
            <person name="Tapia R."/>
            <person name="Gilna P."/>
            <person name="Schmutz J."/>
            <person name="Larimer F."/>
            <person name="Land M."/>
            <person name="Hauser L."/>
            <person name="Kyrpides N."/>
            <person name="Lykidis A."/>
            <person name="da Costa M.S."/>
            <person name="Rainey F.A."/>
            <person name="Empadinhas N."/>
            <person name="Jolivet E."/>
            <person name="Battista J.R."/>
            <person name="Richardson P."/>
        </authorList>
    </citation>
    <scope>NUCLEOTIDE SEQUENCE [LARGE SCALE GENOMIC DNA]</scope>
    <source>
        <strain evidence="7">DSM 9941 / NBRC 16129 / PRD-1</strain>
    </source>
</reference>
<dbReference type="PANTHER" id="PTHR30346">
    <property type="entry name" value="TRANSCRIPTIONAL DUAL REGULATOR HCAR-RELATED"/>
    <property type="match status" value="1"/>
</dbReference>
<evidence type="ECO:0000259" key="5">
    <source>
        <dbReference type="PROSITE" id="PS50931"/>
    </source>
</evidence>
<dbReference type="InterPro" id="IPR005119">
    <property type="entry name" value="LysR_subst-bd"/>
</dbReference>
<dbReference type="Pfam" id="PF03466">
    <property type="entry name" value="LysR_substrate"/>
    <property type="match status" value="1"/>
</dbReference>
<sequence length="301" mass="33522">MELRHLRYFVAVAEELHFGRAARRLHIVQPTLSAQIQRLEAELGAQLFHRTKRSVRLTEAGKAFLVEARLALEHSERAVREARRMAASETGRLDVGFVPSATYSVLTDVVGLYRRRYPGVDLVPREMHSSVQVEALLEGSIEVGFLRLPSDHESDELEVRPFVREQLVAVLPRGHRLASLRRVPLEALAGESFLIPRREREPGYHEQLLEVCGTAGFVPKVAQETTELQVGMALTATGGYVGLFPASTRHVKMTGVVFKRLAEPVPEMELSVAWQSGELSPATRAFLGICEEVSGRKIVDS</sequence>
<evidence type="ECO:0000313" key="7">
    <source>
        <dbReference type="Proteomes" id="UP000006637"/>
    </source>
</evidence>
<proteinExistence type="inferred from homology"/>
<evidence type="ECO:0000256" key="4">
    <source>
        <dbReference type="ARBA" id="ARBA00023163"/>
    </source>
</evidence>
<dbReference type="RefSeq" id="WP_011565194.1">
    <property type="nucleotide sequence ID" value="NC_008148.1"/>
</dbReference>
<evidence type="ECO:0000256" key="3">
    <source>
        <dbReference type="ARBA" id="ARBA00023125"/>
    </source>
</evidence>
<dbReference type="SUPFAM" id="SSF53850">
    <property type="entry name" value="Periplasmic binding protein-like II"/>
    <property type="match status" value="1"/>
</dbReference>
<gene>
    <name evidence="6" type="ordered locus">Rxyl_2244</name>
</gene>
<dbReference type="FunFam" id="1.10.10.10:FF:000001">
    <property type="entry name" value="LysR family transcriptional regulator"/>
    <property type="match status" value="1"/>
</dbReference>
<name>Q1ATU8_RUBXD</name>
<dbReference type="KEGG" id="rxy:Rxyl_2244"/>
<dbReference type="GO" id="GO:0003677">
    <property type="term" value="F:DNA binding"/>
    <property type="evidence" value="ECO:0007669"/>
    <property type="project" value="UniProtKB-KW"/>
</dbReference>
<dbReference type="InterPro" id="IPR000847">
    <property type="entry name" value="LysR_HTH_N"/>
</dbReference>
<dbReference type="Gene3D" id="3.40.190.10">
    <property type="entry name" value="Periplasmic binding protein-like II"/>
    <property type="match status" value="2"/>
</dbReference>
<dbReference type="STRING" id="266117.Rxyl_2244"/>
<evidence type="ECO:0000256" key="1">
    <source>
        <dbReference type="ARBA" id="ARBA00009437"/>
    </source>
</evidence>
<dbReference type="GO" id="GO:0032993">
    <property type="term" value="C:protein-DNA complex"/>
    <property type="evidence" value="ECO:0007669"/>
    <property type="project" value="TreeGrafter"/>
</dbReference>
<organism evidence="6 7">
    <name type="scientific">Rubrobacter xylanophilus (strain DSM 9941 / JCM 11954 / NBRC 16129 / PRD-1)</name>
    <dbReference type="NCBI Taxonomy" id="266117"/>
    <lineage>
        <taxon>Bacteria</taxon>
        <taxon>Bacillati</taxon>
        <taxon>Actinomycetota</taxon>
        <taxon>Rubrobacteria</taxon>
        <taxon>Rubrobacterales</taxon>
        <taxon>Rubrobacteraceae</taxon>
        <taxon>Rubrobacter</taxon>
    </lineage>
</organism>
<dbReference type="Gene3D" id="1.10.10.10">
    <property type="entry name" value="Winged helix-like DNA-binding domain superfamily/Winged helix DNA-binding domain"/>
    <property type="match status" value="1"/>
</dbReference>
<dbReference type="HOGENOM" id="CLU_039613_6_4_11"/>
<dbReference type="SUPFAM" id="SSF46785">
    <property type="entry name" value="Winged helix' DNA-binding domain"/>
    <property type="match status" value="1"/>
</dbReference>
<dbReference type="AlphaFoldDB" id="Q1ATU8"/>